<reference evidence="4" key="1">
    <citation type="submission" date="2022-08" db="UniProtKB">
        <authorList>
            <consortium name="EnsemblMetazoa"/>
        </authorList>
    </citation>
    <scope>IDENTIFICATION</scope>
    <source>
        <strain evidence="4">05x7-T-G4-1.051#20</strain>
    </source>
</reference>
<name>A0A8W8MN77_MAGGI</name>
<feature type="signal peptide" evidence="3">
    <location>
        <begin position="1"/>
        <end position="19"/>
    </location>
</feature>
<evidence type="ECO:0000256" key="2">
    <source>
        <dbReference type="SAM" id="Phobius"/>
    </source>
</evidence>
<accession>A0A8W8MN77</accession>
<keyword evidence="2" id="KW-1133">Transmembrane helix</keyword>
<sequence length="291" mass="32516">MDVRCLVFLLVPVADYIYAQDRCEGYECCAGYMLDNNTSLCVPCNTGFIGKYCEKECPYPTFGDGCQQQCICEQEHCSIVKGCITLPGNGSGSTQEYDGISASNIIHVSLAEKEYKPLSLNQTKAALFEETSPPGTKSTAANTRQNNVGVDIKNGQNPMLVGIFVFNAFFVVIIFVIIMYCGIKKYQKHIRNKKDNSAISVQYHEIDEDLAGSSRSYHTLHTIEETEVRDKAYDDIEMGKFLVTYENEPRNGARQSSVIPIPPNRASQTMPKEFYPTRENLPADDNGFENN</sequence>
<evidence type="ECO:0000313" key="5">
    <source>
        <dbReference type="Proteomes" id="UP000005408"/>
    </source>
</evidence>
<feature type="region of interest" description="Disordered" evidence="1">
    <location>
        <begin position="252"/>
        <end position="291"/>
    </location>
</feature>
<dbReference type="Gene3D" id="2.170.300.10">
    <property type="entry name" value="Tie2 ligand-binding domain superfamily"/>
    <property type="match status" value="1"/>
</dbReference>
<keyword evidence="5" id="KW-1185">Reference proteome</keyword>
<evidence type="ECO:0000313" key="4">
    <source>
        <dbReference type="EnsemblMetazoa" id="G34105.1:cds"/>
    </source>
</evidence>
<feature type="transmembrane region" description="Helical" evidence="2">
    <location>
        <begin position="159"/>
        <end position="183"/>
    </location>
</feature>
<proteinExistence type="predicted"/>
<keyword evidence="2" id="KW-0812">Transmembrane</keyword>
<protein>
    <submittedName>
        <fullName evidence="4">Uncharacterized protein</fullName>
    </submittedName>
</protein>
<dbReference type="AlphaFoldDB" id="A0A8W8MN77"/>
<evidence type="ECO:0000256" key="3">
    <source>
        <dbReference type="SAM" id="SignalP"/>
    </source>
</evidence>
<dbReference type="Proteomes" id="UP000005408">
    <property type="component" value="Unassembled WGS sequence"/>
</dbReference>
<dbReference type="OMA" id="EIYLICH"/>
<feature type="chain" id="PRO_5036501559" evidence="3">
    <location>
        <begin position="20"/>
        <end position="291"/>
    </location>
</feature>
<keyword evidence="3" id="KW-0732">Signal</keyword>
<evidence type="ECO:0000256" key="1">
    <source>
        <dbReference type="SAM" id="MobiDB-lite"/>
    </source>
</evidence>
<keyword evidence="2" id="KW-0472">Membrane</keyword>
<organism evidence="4 5">
    <name type="scientific">Magallana gigas</name>
    <name type="common">Pacific oyster</name>
    <name type="synonym">Crassostrea gigas</name>
    <dbReference type="NCBI Taxonomy" id="29159"/>
    <lineage>
        <taxon>Eukaryota</taxon>
        <taxon>Metazoa</taxon>
        <taxon>Spiralia</taxon>
        <taxon>Lophotrochozoa</taxon>
        <taxon>Mollusca</taxon>
        <taxon>Bivalvia</taxon>
        <taxon>Autobranchia</taxon>
        <taxon>Pteriomorphia</taxon>
        <taxon>Ostreida</taxon>
        <taxon>Ostreoidea</taxon>
        <taxon>Ostreidae</taxon>
        <taxon>Magallana</taxon>
    </lineage>
</organism>
<dbReference type="EnsemblMetazoa" id="G34105.1">
    <property type="protein sequence ID" value="G34105.1:cds"/>
    <property type="gene ID" value="G34105"/>
</dbReference>